<dbReference type="PROSITE" id="PS50222">
    <property type="entry name" value="EF_HAND_2"/>
    <property type="match status" value="1"/>
</dbReference>
<evidence type="ECO:0000256" key="1">
    <source>
        <dbReference type="ARBA" id="ARBA00022837"/>
    </source>
</evidence>
<dbReference type="InterPro" id="IPR018247">
    <property type="entry name" value="EF_Hand_1_Ca_BS"/>
</dbReference>
<proteinExistence type="predicted"/>
<evidence type="ECO:0000259" key="2">
    <source>
        <dbReference type="PROSITE" id="PS50222"/>
    </source>
</evidence>
<dbReference type="AlphaFoldDB" id="A0ABD1FYR8"/>
<dbReference type="EMBL" id="JBEAFC010000011">
    <property type="protein sequence ID" value="KAL1536989.1"/>
    <property type="molecule type" value="Genomic_DNA"/>
</dbReference>
<dbReference type="SMART" id="SM00054">
    <property type="entry name" value="EFh"/>
    <property type="match status" value="1"/>
</dbReference>
<keyword evidence="4" id="KW-1185">Reference proteome</keyword>
<reference evidence="3 4" key="1">
    <citation type="submission" date="2024-06" db="EMBL/GenBank/DDBJ databases">
        <title>A chromosome level genome sequence of Diviner's sage (Salvia divinorum).</title>
        <authorList>
            <person name="Ford S.A."/>
            <person name="Ro D.-K."/>
            <person name="Ness R.W."/>
            <person name="Phillips M.A."/>
        </authorList>
    </citation>
    <scope>NUCLEOTIDE SEQUENCE [LARGE SCALE GENOMIC DNA]</scope>
    <source>
        <strain evidence="3">SAF-2024a</strain>
        <tissue evidence="3">Leaf</tissue>
    </source>
</reference>
<dbReference type="SUPFAM" id="SSF47473">
    <property type="entry name" value="EF-hand"/>
    <property type="match status" value="1"/>
</dbReference>
<dbReference type="InterPro" id="IPR002048">
    <property type="entry name" value="EF_hand_dom"/>
</dbReference>
<sequence>MPKNNTAIKLEEVGKDDDLQAAFDLYDENKDGYISTDELKKAFKNKFKVEYSIKDCRNIIYYFAKGAAGVSFKEFTDIVTRNY</sequence>
<evidence type="ECO:0000313" key="3">
    <source>
        <dbReference type="EMBL" id="KAL1536989.1"/>
    </source>
</evidence>
<gene>
    <name evidence="3" type="ORF">AAHA92_29556</name>
</gene>
<organism evidence="3 4">
    <name type="scientific">Salvia divinorum</name>
    <name type="common">Maria pastora</name>
    <name type="synonym">Diviner's sage</name>
    <dbReference type="NCBI Taxonomy" id="28513"/>
    <lineage>
        <taxon>Eukaryota</taxon>
        <taxon>Viridiplantae</taxon>
        <taxon>Streptophyta</taxon>
        <taxon>Embryophyta</taxon>
        <taxon>Tracheophyta</taxon>
        <taxon>Spermatophyta</taxon>
        <taxon>Magnoliopsida</taxon>
        <taxon>eudicotyledons</taxon>
        <taxon>Gunneridae</taxon>
        <taxon>Pentapetalae</taxon>
        <taxon>asterids</taxon>
        <taxon>lamiids</taxon>
        <taxon>Lamiales</taxon>
        <taxon>Lamiaceae</taxon>
        <taxon>Nepetoideae</taxon>
        <taxon>Mentheae</taxon>
        <taxon>Salviinae</taxon>
        <taxon>Salvia</taxon>
        <taxon>Salvia subgen. Calosphace</taxon>
    </lineage>
</organism>
<accession>A0ABD1FYR8</accession>
<protein>
    <submittedName>
        <fullName evidence="3">Calcium-binding protein CML24</fullName>
    </submittedName>
</protein>
<dbReference type="Proteomes" id="UP001567538">
    <property type="component" value="Unassembled WGS sequence"/>
</dbReference>
<comment type="caution">
    <text evidence="3">The sequence shown here is derived from an EMBL/GenBank/DDBJ whole genome shotgun (WGS) entry which is preliminary data.</text>
</comment>
<evidence type="ECO:0000313" key="4">
    <source>
        <dbReference type="Proteomes" id="UP001567538"/>
    </source>
</evidence>
<dbReference type="PROSITE" id="PS00018">
    <property type="entry name" value="EF_HAND_1"/>
    <property type="match status" value="1"/>
</dbReference>
<name>A0ABD1FYR8_SALDI</name>
<dbReference type="Pfam" id="PF13405">
    <property type="entry name" value="EF-hand_6"/>
    <property type="match status" value="1"/>
</dbReference>
<keyword evidence="1" id="KW-0106">Calcium</keyword>
<dbReference type="InterPro" id="IPR011992">
    <property type="entry name" value="EF-hand-dom_pair"/>
</dbReference>
<feature type="domain" description="EF-hand" evidence="2">
    <location>
        <begin position="14"/>
        <end position="49"/>
    </location>
</feature>
<dbReference type="Gene3D" id="1.10.238.10">
    <property type="entry name" value="EF-hand"/>
    <property type="match status" value="1"/>
</dbReference>